<dbReference type="AlphaFoldDB" id="A0A3G9J582"/>
<evidence type="ECO:0000256" key="1">
    <source>
        <dbReference type="ARBA" id="ARBA00022475"/>
    </source>
</evidence>
<accession>A0A3G9J582</accession>
<keyword evidence="7" id="KW-1185">Reference proteome</keyword>
<evidence type="ECO:0000256" key="5">
    <source>
        <dbReference type="ARBA" id="ARBA00023288"/>
    </source>
</evidence>
<dbReference type="InterPro" id="IPR050490">
    <property type="entry name" value="Bact_solute-bd_prot1"/>
</dbReference>
<evidence type="ECO:0000256" key="2">
    <source>
        <dbReference type="ARBA" id="ARBA00022729"/>
    </source>
</evidence>
<evidence type="ECO:0000256" key="4">
    <source>
        <dbReference type="ARBA" id="ARBA00023139"/>
    </source>
</evidence>
<dbReference type="RefSeq" id="WP_125663115.1">
    <property type="nucleotide sequence ID" value="NZ_AP019308.1"/>
</dbReference>
<dbReference type="PANTHER" id="PTHR43649:SF33">
    <property type="entry name" value="POLYGALACTURONAN_RHAMNOGALACTURONAN-BINDING PROTEIN YTCQ"/>
    <property type="match status" value="1"/>
</dbReference>
<dbReference type="PANTHER" id="PTHR43649">
    <property type="entry name" value="ARABINOSE-BINDING PROTEIN-RELATED"/>
    <property type="match status" value="1"/>
</dbReference>
<evidence type="ECO:0000256" key="3">
    <source>
        <dbReference type="ARBA" id="ARBA00023136"/>
    </source>
</evidence>
<name>A0A3G9J582_9BACL</name>
<dbReference type="InterPro" id="IPR006059">
    <property type="entry name" value="SBP"/>
</dbReference>
<dbReference type="EMBL" id="AP019308">
    <property type="protein sequence ID" value="BBH23525.1"/>
    <property type="molecule type" value="Genomic_DNA"/>
</dbReference>
<dbReference type="KEGG" id="pbk:Back11_48700"/>
<keyword evidence="4" id="KW-0564">Palmitate</keyword>
<keyword evidence="2" id="KW-0732">Signal</keyword>
<dbReference type="OrthoDB" id="9787283at2"/>
<dbReference type="SUPFAM" id="SSF53850">
    <property type="entry name" value="Periplasmic binding protein-like II"/>
    <property type="match status" value="1"/>
</dbReference>
<evidence type="ECO:0000313" key="6">
    <source>
        <dbReference type="EMBL" id="BBH23525.1"/>
    </source>
</evidence>
<dbReference type="Gene3D" id="3.40.190.10">
    <property type="entry name" value="Periplasmic binding protein-like II"/>
    <property type="match status" value="2"/>
</dbReference>
<keyword evidence="1" id="KW-1003">Cell membrane</keyword>
<protein>
    <submittedName>
        <fullName evidence="6">Uncharacterized protein</fullName>
    </submittedName>
</protein>
<organism evidence="6 7">
    <name type="scientific">Paenibacillus baekrokdamisoli</name>
    <dbReference type="NCBI Taxonomy" id="1712516"/>
    <lineage>
        <taxon>Bacteria</taxon>
        <taxon>Bacillati</taxon>
        <taxon>Bacillota</taxon>
        <taxon>Bacilli</taxon>
        <taxon>Bacillales</taxon>
        <taxon>Paenibacillaceae</taxon>
        <taxon>Paenibacillus</taxon>
    </lineage>
</organism>
<dbReference type="Pfam" id="PF01547">
    <property type="entry name" value="SBP_bac_1"/>
    <property type="match status" value="1"/>
</dbReference>
<reference evidence="6 7" key="1">
    <citation type="submission" date="2018-11" db="EMBL/GenBank/DDBJ databases">
        <title>Complete genome sequence of Paenibacillus baekrokdamisoli strain KCTC 33723.</title>
        <authorList>
            <person name="Kang S.W."/>
            <person name="Lee K.C."/>
            <person name="Kim K.K."/>
            <person name="Kim J.S."/>
            <person name="Kim D.S."/>
            <person name="Ko S.H."/>
            <person name="Yang S.H."/>
            <person name="Lee J.S."/>
        </authorList>
    </citation>
    <scope>NUCLEOTIDE SEQUENCE [LARGE SCALE GENOMIC DNA]</scope>
    <source>
        <strain evidence="6 7">KCTC 33723</strain>
    </source>
</reference>
<gene>
    <name evidence="6" type="ORF">Back11_48700</name>
</gene>
<dbReference type="Proteomes" id="UP000275368">
    <property type="component" value="Chromosome"/>
</dbReference>
<sequence>MLRYRSILPLSVFLVIGLFVLCWSIWTQNNKPALLAPANEDQQIMPLNLFINVSADTVLPEGDTDFIRQIIEKKFNVRIHLTAMIPGNDYNAKIETLLFANNPPDMWIDRSNDGASKLSLDGVLADMSSYISQLTMPNYFKYWVSEKELKQYQIHNRFYRAPIPYDKNSYRSYYIRQDWLKRLGLQIPHNYNEYLQVLRAFTFDDPDGNGKKDTYGFTTSGNNSSLSTDWPEYAKNGLVYPAYMNNNKLVDMESDLRVEHVVDDILRVINEGLIDPDWFFNSGTEHVDKVIEGKAGVILGQTVDFALDANPASIQSLSRKLDPNANWVPFNPLGNQPLRAGGSPEYPFVFAKMTADKHPEKIKKIVEILDWLSSEEGYLLTHYGIEGKYYSRRGNAITLLPQETEDQKHNFNSLKLWSFFTPETPSVLGLQVVDPTMTARDKEIKTFLAQLPVKAKLGVALAPPIGIDVGAFRARQNELQVKMLFSDQSGKQWPVYYNEIMSQYNGFQIIKNFEKQVKSAASEAR</sequence>
<evidence type="ECO:0000313" key="7">
    <source>
        <dbReference type="Proteomes" id="UP000275368"/>
    </source>
</evidence>
<proteinExistence type="predicted"/>
<keyword evidence="5" id="KW-0449">Lipoprotein</keyword>
<keyword evidence="3" id="KW-0472">Membrane</keyword>